<sequence>MKVPRLFFSLVFFVILTAYGCSNSSGTGELEEVHSTGNPDAKEILTLDPEADIFQFEGVIYKTGIDWVEELTLTKVKQVGEIITRNDANTDFEDEMSNKLPVGAKIFSTKERGDILIVESEGEIKKYLAIVEG</sequence>
<accession>A0ABW0TWN3</accession>
<feature type="signal peptide" evidence="1">
    <location>
        <begin position="1"/>
        <end position="20"/>
    </location>
</feature>
<comment type="caution">
    <text evidence="2">The sequence shown here is derived from an EMBL/GenBank/DDBJ whole genome shotgun (WGS) entry which is preliminary data.</text>
</comment>
<evidence type="ECO:0000313" key="2">
    <source>
        <dbReference type="EMBL" id="MFC5602776.1"/>
    </source>
</evidence>
<reference evidence="3" key="1">
    <citation type="journal article" date="2019" name="Int. J. Syst. Evol. Microbiol.">
        <title>The Global Catalogue of Microorganisms (GCM) 10K type strain sequencing project: providing services to taxonomists for standard genome sequencing and annotation.</title>
        <authorList>
            <consortium name="The Broad Institute Genomics Platform"/>
            <consortium name="The Broad Institute Genome Sequencing Center for Infectious Disease"/>
            <person name="Wu L."/>
            <person name="Ma J."/>
        </authorList>
    </citation>
    <scope>NUCLEOTIDE SEQUENCE [LARGE SCALE GENOMIC DNA]</scope>
    <source>
        <strain evidence="3">KACC 11299</strain>
    </source>
</reference>
<feature type="chain" id="PRO_5045181424" evidence="1">
    <location>
        <begin position="21"/>
        <end position="133"/>
    </location>
</feature>
<dbReference type="PROSITE" id="PS51257">
    <property type="entry name" value="PROKAR_LIPOPROTEIN"/>
    <property type="match status" value="1"/>
</dbReference>
<evidence type="ECO:0000256" key="1">
    <source>
        <dbReference type="SAM" id="SignalP"/>
    </source>
</evidence>
<dbReference type="RefSeq" id="WP_381442976.1">
    <property type="nucleotide sequence ID" value="NZ_JBHSNP010000010.1"/>
</dbReference>
<proteinExistence type="predicted"/>
<gene>
    <name evidence="2" type="ORF">ACFPTP_06050</name>
</gene>
<name>A0ABW0TWN3_9BACL</name>
<keyword evidence="1" id="KW-0732">Signal</keyword>
<protein>
    <submittedName>
        <fullName evidence="2">Uncharacterized protein</fullName>
    </submittedName>
</protein>
<evidence type="ECO:0000313" key="3">
    <source>
        <dbReference type="Proteomes" id="UP001596071"/>
    </source>
</evidence>
<dbReference type="Proteomes" id="UP001596071">
    <property type="component" value="Unassembled WGS sequence"/>
</dbReference>
<organism evidence="2 3">
    <name type="scientific">Sporosarcina koreensis</name>
    <dbReference type="NCBI Taxonomy" id="334735"/>
    <lineage>
        <taxon>Bacteria</taxon>
        <taxon>Bacillati</taxon>
        <taxon>Bacillota</taxon>
        <taxon>Bacilli</taxon>
        <taxon>Bacillales</taxon>
        <taxon>Caryophanaceae</taxon>
        <taxon>Sporosarcina</taxon>
    </lineage>
</organism>
<keyword evidence="3" id="KW-1185">Reference proteome</keyword>
<dbReference type="EMBL" id="JBHSNP010000010">
    <property type="protein sequence ID" value="MFC5602776.1"/>
    <property type="molecule type" value="Genomic_DNA"/>
</dbReference>